<name>A0AAD6H5Z5_9EURO</name>
<dbReference type="Pfam" id="PF00958">
    <property type="entry name" value="GMP_synt_C"/>
    <property type="match status" value="1"/>
</dbReference>
<dbReference type="Gene3D" id="3.30.300.10">
    <property type="match status" value="2"/>
</dbReference>
<reference evidence="2" key="1">
    <citation type="journal article" date="2023" name="IMA Fungus">
        <title>Comparative genomic study of the Penicillium genus elucidates a diverse pangenome and 15 lateral gene transfer events.</title>
        <authorList>
            <person name="Petersen C."/>
            <person name="Sorensen T."/>
            <person name="Nielsen M.R."/>
            <person name="Sondergaard T.E."/>
            <person name="Sorensen J.L."/>
            <person name="Fitzpatrick D.A."/>
            <person name="Frisvad J.C."/>
            <person name="Nielsen K.L."/>
        </authorList>
    </citation>
    <scope>NUCLEOTIDE SEQUENCE</scope>
    <source>
        <strain evidence="2">IBT 12815</strain>
    </source>
</reference>
<dbReference type="InterPro" id="IPR001674">
    <property type="entry name" value="GMP_synth_C"/>
</dbReference>
<comment type="caution">
    <text evidence="2">The sequence shown here is derived from an EMBL/GenBank/DDBJ whole genome shotgun (WGS) entry which is preliminary data.</text>
</comment>
<dbReference type="Proteomes" id="UP001213799">
    <property type="component" value="Unassembled WGS sequence"/>
</dbReference>
<gene>
    <name evidence="2" type="ORF">N7537_001405</name>
</gene>
<proteinExistence type="predicted"/>
<dbReference type="RefSeq" id="XP_056757458.1">
    <property type="nucleotide sequence ID" value="XM_056892463.1"/>
</dbReference>
<protein>
    <submittedName>
        <fullName evidence="2">NAD/GMP synthase</fullName>
    </submittedName>
</protein>
<dbReference type="SUPFAM" id="SSF54810">
    <property type="entry name" value="GMP synthetase C-terminal dimerisation domain"/>
    <property type="match status" value="1"/>
</dbReference>
<dbReference type="GeneID" id="81582705"/>
<accession>A0AAD6H5Z5</accession>
<feature type="domain" description="GMP synthase C-terminal" evidence="1">
    <location>
        <begin position="47"/>
        <end position="69"/>
    </location>
</feature>
<evidence type="ECO:0000259" key="1">
    <source>
        <dbReference type="Pfam" id="PF00958"/>
    </source>
</evidence>
<dbReference type="GO" id="GO:0003922">
    <property type="term" value="F:GMP synthase (glutamine-hydrolyzing) activity"/>
    <property type="evidence" value="ECO:0007669"/>
    <property type="project" value="InterPro"/>
</dbReference>
<evidence type="ECO:0000313" key="3">
    <source>
        <dbReference type="Proteomes" id="UP001213799"/>
    </source>
</evidence>
<sequence>MARKADHIFIGMIREAGLYDDIDQAYAALDPSRAVGFMADKRVCYPVNEVEDVCRVAYDFTGKPPGTIEIE</sequence>
<reference evidence="2" key="2">
    <citation type="submission" date="2023-01" db="EMBL/GenBank/DDBJ databases">
        <authorList>
            <person name="Petersen C."/>
        </authorList>
    </citation>
    <scope>NUCLEOTIDE SEQUENCE</scope>
    <source>
        <strain evidence="2">IBT 12815</strain>
    </source>
</reference>
<organism evidence="2 3">
    <name type="scientific">Penicillium hordei</name>
    <dbReference type="NCBI Taxonomy" id="40994"/>
    <lineage>
        <taxon>Eukaryota</taxon>
        <taxon>Fungi</taxon>
        <taxon>Dikarya</taxon>
        <taxon>Ascomycota</taxon>
        <taxon>Pezizomycotina</taxon>
        <taxon>Eurotiomycetes</taxon>
        <taxon>Eurotiomycetidae</taxon>
        <taxon>Eurotiales</taxon>
        <taxon>Aspergillaceae</taxon>
        <taxon>Penicillium</taxon>
    </lineage>
</organism>
<keyword evidence="3" id="KW-1185">Reference proteome</keyword>
<dbReference type="AlphaFoldDB" id="A0AAD6H5Z5"/>
<evidence type="ECO:0000313" key="2">
    <source>
        <dbReference type="EMBL" id="KAJ5616291.1"/>
    </source>
</evidence>
<dbReference type="GO" id="GO:0005524">
    <property type="term" value="F:ATP binding"/>
    <property type="evidence" value="ECO:0007669"/>
    <property type="project" value="InterPro"/>
</dbReference>
<dbReference type="EMBL" id="JAQJAE010000001">
    <property type="protein sequence ID" value="KAJ5616291.1"/>
    <property type="molecule type" value="Genomic_DNA"/>
</dbReference>